<name>A0A2T0B539_9CLOT</name>
<dbReference type="Proteomes" id="UP000239471">
    <property type="component" value="Unassembled WGS sequence"/>
</dbReference>
<sequence>MKVMAKPIEMITWFTEDGAPKPVRFKIKNLDESVTVINVDKVLFKDFEKLAGNKMLLFRCQSIINDIDRIYELKYEINT</sequence>
<dbReference type="AlphaFoldDB" id="A0A2T0B539"/>
<protein>
    <submittedName>
        <fullName evidence="1">Uncharacterized protein</fullName>
    </submittedName>
</protein>
<evidence type="ECO:0000313" key="2">
    <source>
        <dbReference type="Proteomes" id="UP000239471"/>
    </source>
</evidence>
<dbReference type="EMBL" id="PVXQ01000072">
    <property type="protein sequence ID" value="PRR79004.1"/>
    <property type="molecule type" value="Genomic_DNA"/>
</dbReference>
<evidence type="ECO:0000313" key="1">
    <source>
        <dbReference type="EMBL" id="PRR79004.1"/>
    </source>
</evidence>
<gene>
    <name evidence="1" type="ORF">CLVI_34140</name>
</gene>
<keyword evidence="2" id="KW-1185">Reference proteome</keyword>
<dbReference type="RefSeq" id="WP_106061388.1">
    <property type="nucleotide sequence ID" value="NZ_PVXQ01000072.1"/>
</dbReference>
<comment type="caution">
    <text evidence="1">The sequence shown here is derived from an EMBL/GenBank/DDBJ whole genome shotgun (WGS) entry which is preliminary data.</text>
</comment>
<dbReference type="OrthoDB" id="1707431at2"/>
<organism evidence="1 2">
    <name type="scientific">Clostridium vincentii</name>
    <dbReference type="NCBI Taxonomy" id="52704"/>
    <lineage>
        <taxon>Bacteria</taxon>
        <taxon>Bacillati</taxon>
        <taxon>Bacillota</taxon>
        <taxon>Clostridia</taxon>
        <taxon>Eubacteriales</taxon>
        <taxon>Clostridiaceae</taxon>
        <taxon>Clostridium</taxon>
    </lineage>
</organism>
<reference evidence="1 2" key="1">
    <citation type="submission" date="2018-03" db="EMBL/GenBank/DDBJ databases">
        <title>Genome sequence of Clostridium vincentii DSM 10228.</title>
        <authorList>
            <person name="Poehlein A."/>
            <person name="Daniel R."/>
        </authorList>
    </citation>
    <scope>NUCLEOTIDE SEQUENCE [LARGE SCALE GENOMIC DNA]</scope>
    <source>
        <strain evidence="1 2">DSM 10228</strain>
    </source>
</reference>
<proteinExistence type="predicted"/>
<accession>A0A2T0B539</accession>